<dbReference type="SUPFAM" id="SSF54060">
    <property type="entry name" value="His-Me finger endonucleases"/>
    <property type="match status" value="1"/>
</dbReference>
<keyword evidence="5" id="KW-0479">Metal-binding</keyword>
<reference evidence="7" key="1">
    <citation type="submission" date="2020-11" db="EMBL/GenBank/DDBJ databases">
        <authorList>
            <person name="Whiteford S."/>
        </authorList>
    </citation>
    <scope>NUCLEOTIDE SEQUENCE</scope>
</reference>
<keyword evidence="8" id="KW-1185">Reference proteome</keyword>
<organism evidence="7 8">
    <name type="scientific">Plutella xylostella</name>
    <name type="common">Diamondback moth</name>
    <name type="synonym">Plutella maculipennis</name>
    <dbReference type="NCBI Taxonomy" id="51655"/>
    <lineage>
        <taxon>Eukaryota</taxon>
        <taxon>Metazoa</taxon>
        <taxon>Ecdysozoa</taxon>
        <taxon>Arthropoda</taxon>
        <taxon>Hexapoda</taxon>
        <taxon>Insecta</taxon>
        <taxon>Pterygota</taxon>
        <taxon>Neoptera</taxon>
        <taxon>Endopterygota</taxon>
        <taxon>Lepidoptera</taxon>
        <taxon>Glossata</taxon>
        <taxon>Ditrysia</taxon>
        <taxon>Yponomeutoidea</taxon>
        <taxon>Plutellidae</taxon>
        <taxon>Plutella</taxon>
    </lineage>
</organism>
<evidence type="ECO:0000259" key="6">
    <source>
        <dbReference type="SMART" id="SM00892"/>
    </source>
</evidence>
<dbReference type="GO" id="GO:0004521">
    <property type="term" value="F:RNA endonuclease activity"/>
    <property type="evidence" value="ECO:0007669"/>
    <property type="project" value="TreeGrafter"/>
</dbReference>
<protein>
    <submittedName>
        <fullName evidence="7">(diamondback moth) hypothetical protein</fullName>
    </submittedName>
</protein>
<evidence type="ECO:0000256" key="3">
    <source>
        <dbReference type="ARBA" id="ARBA00022759"/>
    </source>
</evidence>
<sequence length="403" mass="46570">MLHKWVLMLMTVLSSRKERGCRLNAKIDFREPQPVFIHHGTLLEPTDAAGNIFMAQGDSITISCDHFITHPHTINLRTIATVTCEAGDTFRNDAWLSTPGQFSLFRCSSPPNHMSQRTNRTCYDGNVIYEVGYKVQNNFYPLYESCFNERELYPLYSKYTQKPYNYNFQTRVKRPIFKDDGVYSREFDVPVDWLLSPKEQRRRVSELVGRAVDRYIVPGLQELSRGHLAAKTDFVFAFGERATFHYVNCAPQWTGFNAGNWNTLEVDLRRHIHESNYSTIIYTGTFGVSQLLSDAGDLVYLYLYKDSNNNPVIPVPLYFYKVVYEPKLKKGIAFVGINNPYLTIGEAKKIFFCQDQCHGSYNVSWLSWHPDSSREGYTFCCTVEDFRKTVPYLPPFKVTGLLL</sequence>
<dbReference type="GO" id="GO:0046872">
    <property type="term" value="F:metal ion binding"/>
    <property type="evidence" value="ECO:0007669"/>
    <property type="project" value="UniProtKB-KW"/>
</dbReference>
<evidence type="ECO:0000313" key="7">
    <source>
        <dbReference type="EMBL" id="CAG9128734.1"/>
    </source>
</evidence>
<feature type="active site" description="Proton acceptor" evidence="4">
    <location>
        <position position="227"/>
    </location>
</feature>
<dbReference type="Gene3D" id="3.40.570.10">
    <property type="entry name" value="Extracellular Endonuclease, subunit A"/>
    <property type="match status" value="1"/>
</dbReference>
<comment type="similarity">
    <text evidence="1">Belongs to the DNA/RNA non-specific endonuclease family.</text>
</comment>
<feature type="domain" description="DNA/RNA non-specific endonuclease/pyrophosphatase/phosphodiesterase" evidence="6">
    <location>
        <begin position="139"/>
        <end position="386"/>
    </location>
</feature>
<keyword evidence="3" id="KW-0378">Hydrolase</keyword>
<keyword evidence="3" id="KW-0255">Endonuclease</keyword>
<accession>A0A8S4FNJ0</accession>
<dbReference type="AlphaFoldDB" id="A0A8S4FNJ0"/>
<dbReference type="PANTHER" id="PTHR13966:SF17">
    <property type="entry name" value="ENDONUCLEASE-RELATED"/>
    <property type="match status" value="1"/>
</dbReference>
<dbReference type="SMART" id="SM00892">
    <property type="entry name" value="Endonuclease_NS"/>
    <property type="match status" value="1"/>
</dbReference>
<name>A0A8S4FNJ0_PLUXY</name>
<dbReference type="Pfam" id="PF01223">
    <property type="entry name" value="Endonuclease_NS"/>
    <property type="match status" value="1"/>
</dbReference>
<gene>
    <name evidence="7" type="ORF">PLXY2_LOCUS9336</name>
</gene>
<dbReference type="PANTHER" id="PTHR13966">
    <property type="entry name" value="ENDONUCLEASE RELATED"/>
    <property type="match status" value="1"/>
</dbReference>
<dbReference type="GO" id="GO:0000014">
    <property type="term" value="F:single-stranded DNA endodeoxyribonuclease activity"/>
    <property type="evidence" value="ECO:0007669"/>
    <property type="project" value="TreeGrafter"/>
</dbReference>
<dbReference type="EMBL" id="CAJHNJ030000036">
    <property type="protein sequence ID" value="CAG9128734.1"/>
    <property type="molecule type" value="Genomic_DNA"/>
</dbReference>
<dbReference type="InterPro" id="IPR001604">
    <property type="entry name" value="Endo_G_ENPP1-like_dom"/>
</dbReference>
<dbReference type="GO" id="GO:0005743">
    <property type="term" value="C:mitochondrial inner membrane"/>
    <property type="evidence" value="ECO:0007669"/>
    <property type="project" value="TreeGrafter"/>
</dbReference>
<dbReference type="FunFam" id="3.40.570.10:FF:000007">
    <property type="entry name" value="Alkaline nuclease"/>
    <property type="match status" value="1"/>
</dbReference>
<evidence type="ECO:0000256" key="1">
    <source>
        <dbReference type="ARBA" id="ARBA00010052"/>
    </source>
</evidence>
<dbReference type="GO" id="GO:0006309">
    <property type="term" value="P:apoptotic DNA fragmentation"/>
    <property type="evidence" value="ECO:0007669"/>
    <property type="project" value="TreeGrafter"/>
</dbReference>
<dbReference type="GO" id="GO:0005634">
    <property type="term" value="C:nucleus"/>
    <property type="evidence" value="ECO:0007669"/>
    <property type="project" value="TreeGrafter"/>
</dbReference>
<dbReference type="InterPro" id="IPR040255">
    <property type="entry name" value="Non-specific_endonuclease"/>
</dbReference>
<evidence type="ECO:0000256" key="2">
    <source>
        <dbReference type="ARBA" id="ARBA00022722"/>
    </source>
</evidence>
<evidence type="ECO:0000256" key="5">
    <source>
        <dbReference type="PIRSR" id="PIRSR640255-2"/>
    </source>
</evidence>
<dbReference type="InterPro" id="IPR044925">
    <property type="entry name" value="His-Me_finger_sf"/>
</dbReference>
<proteinExistence type="inferred from homology"/>
<feature type="binding site" evidence="5">
    <location>
        <position position="257"/>
    </location>
    <ligand>
        <name>Mg(2+)</name>
        <dbReference type="ChEBI" id="CHEBI:18420"/>
        <note>catalytic</note>
    </ligand>
</feature>
<dbReference type="Proteomes" id="UP000653454">
    <property type="component" value="Unassembled WGS sequence"/>
</dbReference>
<evidence type="ECO:0000256" key="4">
    <source>
        <dbReference type="PIRSR" id="PIRSR640255-1"/>
    </source>
</evidence>
<comment type="caution">
    <text evidence="7">The sequence shown here is derived from an EMBL/GenBank/DDBJ whole genome shotgun (WGS) entry which is preliminary data.</text>
</comment>
<evidence type="ECO:0000313" key="8">
    <source>
        <dbReference type="Proteomes" id="UP000653454"/>
    </source>
</evidence>
<dbReference type="InterPro" id="IPR044929">
    <property type="entry name" value="DNA/RNA_non-sp_Endonuclease_sf"/>
</dbReference>
<dbReference type="GO" id="GO:0003676">
    <property type="term" value="F:nucleic acid binding"/>
    <property type="evidence" value="ECO:0007669"/>
    <property type="project" value="InterPro"/>
</dbReference>
<keyword evidence="2" id="KW-0540">Nuclease</keyword>